<gene>
    <name evidence="1" type="ORF">MTUNDRAET4_1873</name>
</gene>
<protein>
    <submittedName>
        <fullName evidence="1">Uncharacterized protein</fullName>
    </submittedName>
</protein>
<dbReference type="AntiFam" id="ANF00095">
    <property type="entry name" value="Shadow ORF (opposite ABC transporters)"/>
</dbReference>
<name>A0A4U8YYT2_METTU</name>
<evidence type="ECO:0000313" key="1">
    <source>
        <dbReference type="EMBL" id="VFU08766.1"/>
    </source>
</evidence>
<proteinExistence type="predicted"/>
<accession>A0A4U8YYT2</accession>
<dbReference type="KEGG" id="mtun:MTUNDRAET4_1873"/>
<evidence type="ECO:0000313" key="2">
    <source>
        <dbReference type="Proteomes" id="UP000294360"/>
    </source>
</evidence>
<dbReference type="EMBL" id="LR536450">
    <property type="protein sequence ID" value="VFU08766.1"/>
    <property type="molecule type" value="Genomic_DNA"/>
</dbReference>
<dbReference type="AlphaFoldDB" id="A0A4U8YYT2"/>
<reference evidence="1 2" key="1">
    <citation type="submission" date="2019-03" db="EMBL/GenBank/DDBJ databases">
        <authorList>
            <person name="Kox A.R. M."/>
        </authorList>
    </citation>
    <scope>NUCLEOTIDE SEQUENCE [LARGE SCALE GENOMIC DNA]</scope>
    <source>
        <strain evidence="1">MTUNDRAET4 annotated genome</strain>
    </source>
</reference>
<sequence>MTFNTSRFSIMGSHRASFQRSLFDIFEIGCVHARISEDVLERALRNDLSGVHHHHAVGDGFQKLDAVFDDDNCNLHFLGEKADQVIDLVDFRINQSRGWLIHQEEGRAAHQQTGEEKLAAVQRFELRRWLVIAYAQADKFGAIFGVEASEIWLIGLTRRFERLADGEFVWHDRRLVGPPDAKPRACVQRQARDVLALEQNLAALWLDTAGQDFKQAGLAGSVRAYDAEHFTTAHVEADAVKNLPPAEIEMDVPACKKRGARVACAG</sequence>
<organism evidence="1 2">
    <name type="scientific">Methylocella tundrae</name>
    <dbReference type="NCBI Taxonomy" id="227605"/>
    <lineage>
        <taxon>Bacteria</taxon>
        <taxon>Pseudomonadati</taxon>
        <taxon>Pseudomonadota</taxon>
        <taxon>Alphaproteobacteria</taxon>
        <taxon>Hyphomicrobiales</taxon>
        <taxon>Beijerinckiaceae</taxon>
        <taxon>Methylocella</taxon>
    </lineage>
</organism>
<dbReference type="Proteomes" id="UP000294360">
    <property type="component" value="Chromosome"/>
</dbReference>